<protein>
    <submittedName>
        <fullName evidence="8">Putative O-glycosylation ligase, exosortase A system-associated</fullName>
    </submittedName>
</protein>
<feature type="transmembrane region" description="Helical" evidence="5">
    <location>
        <begin position="364"/>
        <end position="387"/>
    </location>
</feature>
<feature type="transmembrane region" description="Helical" evidence="5">
    <location>
        <begin position="235"/>
        <end position="253"/>
    </location>
</feature>
<dbReference type="Proteomes" id="UP000319148">
    <property type="component" value="Unassembled WGS sequence"/>
</dbReference>
<evidence type="ECO:0000256" key="1">
    <source>
        <dbReference type="ARBA" id="ARBA00004141"/>
    </source>
</evidence>
<dbReference type="InterPro" id="IPR045979">
    <property type="entry name" value="DUF5935"/>
</dbReference>
<evidence type="ECO:0000259" key="6">
    <source>
        <dbReference type="Pfam" id="PF04932"/>
    </source>
</evidence>
<comment type="caution">
    <text evidence="8">The sequence shown here is derived from an EMBL/GenBank/DDBJ whole genome shotgun (WGS) entry which is preliminary data.</text>
</comment>
<dbReference type="EMBL" id="VFIY01000018">
    <property type="protein sequence ID" value="TPD57340.1"/>
    <property type="molecule type" value="Genomic_DNA"/>
</dbReference>
<feature type="transmembrane region" description="Helical" evidence="5">
    <location>
        <begin position="75"/>
        <end position="94"/>
    </location>
</feature>
<evidence type="ECO:0000256" key="2">
    <source>
        <dbReference type="ARBA" id="ARBA00022692"/>
    </source>
</evidence>
<keyword evidence="4 5" id="KW-0472">Membrane</keyword>
<dbReference type="GO" id="GO:0016874">
    <property type="term" value="F:ligase activity"/>
    <property type="evidence" value="ECO:0007669"/>
    <property type="project" value="UniProtKB-KW"/>
</dbReference>
<dbReference type="PANTHER" id="PTHR37422">
    <property type="entry name" value="TEICHURONIC ACID BIOSYNTHESIS PROTEIN TUAE"/>
    <property type="match status" value="1"/>
</dbReference>
<gene>
    <name evidence="8" type="ORF">FIV46_14530</name>
</gene>
<evidence type="ECO:0000313" key="9">
    <source>
        <dbReference type="Proteomes" id="UP000319148"/>
    </source>
</evidence>
<dbReference type="AlphaFoldDB" id="A0A501PAF0"/>
<evidence type="ECO:0000259" key="7">
    <source>
        <dbReference type="Pfam" id="PF19358"/>
    </source>
</evidence>
<dbReference type="InterPro" id="IPR007016">
    <property type="entry name" value="O-antigen_ligase-rel_domated"/>
</dbReference>
<feature type="transmembrane region" description="Helical" evidence="5">
    <location>
        <begin position="193"/>
        <end position="209"/>
    </location>
</feature>
<sequence length="431" mass="48592">MRDILLSIIIFGLIPFILKYPQVGVLAWSWISYMNPHKLAYGFAYFFNFLDFLAAATILALLVTKEKKSLPQHPITWLLALYVVWVSLSTIVAIDYDVAIPKYLTVIKILLFTFVTMLIMQSKSRINSLIWVIVLSIGFYAFKGGIFTILTGGGGRVWGAPGSFFGDNNHFALVLLMIVPLTYYLYQNTQHKWLRLAVFGLMACEILSIFGTQSRGALVGMICMFSFWAYKTKRLAIIFFLLPFLALIAFFFMPDSWKERMITIEHFEEDASAQGRITMWRVAVKIANDNPILGGGYNVFYDEGVRSKYLLPGEVGRAVHSVHFEVIGEQGYAGYLIFLLLALTTYATGNTIKKRSAGRRDLKWCGDLAEMIQVSMVGYASAGAFVNLATFDLYYHLLAIMVMTRVVLQKELDKTEQNVPAVIGAPALRKI</sequence>
<evidence type="ECO:0000256" key="4">
    <source>
        <dbReference type="ARBA" id="ARBA00023136"/>
    </source>
</evidence>
<feature type="transmembrane region" description="Helical" evidence="5">
    <location>
        <begin position="43"/>
        <end position="63"/>
    </location>
</feature>
<reference evidence="9" key="1">
    <citation type="submission" date="2019-06" db="EMBL/GenBank/DDBJ databases">
        <title>The complete genome of Emcibacter congregatus ZYLT.</title>
        <authorList>
            <person name="Zhao Z."/>
        </authorList>
    </citation>
    <scope>NUCLEOTIDE SEQUENCE [LARGE SCALE GENOMIC DNA]</scope>
    <source>
        <strain evidence="9">MCCC 1A06723</strain>
    </source>
</reference>
<keyword evidence="3 5" id="KW-1133">Transmembrane helix</keyword>
<dbReference type="Pfam" id="PF04932">
    <property type="entry name" value="Wzy_C"/>
    <property type="match status" value="1"/>
</dbReference>
<dbReference type="GO" id="GO:0016020">
    <property type="term" value="C:membrane"/>
    <property type="evidence" value="ECO:0007669"/>
    <property type="project" value="UniProtKB-SubCell"/>
</dbReference>
<organism evidence="8 9">
    <name type="scientific">Emcibacter nanhaiensis</name>
    <dbReference type="NCBI Taxonomy" id="1505037"/>
    <lineage>
        <taxon>Bacteria</taxon>
        <taxon>Pseudomonadati</taxon>
        <taxon>Pseudomonadota</taxon>
        <taxon>Alphaproteobacteria</taxon>
        <taxon>Emcibacterales</taxon>
        <taxon>Emcibacteraceae</taxon>
        <taxon>Emcibacter</taxon>
    </lineage>
</organism>
<accession>A0A501PAF0</accession>
<name>A0A501PAF0_9PROT</name>
<dbReference type="InterPro" id="IPR051533">
    <property type="entry name" value="WaaL-like"/>
</dbReference>
<evidence type="ECO:0000256" key="5">
    <source>
        <dbReference type="SAM" id="Phobius"/>
    </source>
</evidence>
<evidence type="ECO:0000313" key="8">
    <source>
        <dbReference type="EMBL" id="TPD57340.1"/>
    </source>
</evidence>
<evidence type="ECO:0000256" key="3">
    <source>
        <dbReference type="ARBA" id="ARBA00022989"/>
    </source>
</evidence>
<keyword evidence="9" id="KW-1185">Reference proteome</keyword>
<comment type="subcellular location">
    <subcellularLocation>
        <location evidence="1">Membrane</location>
        <topology evidence="1">Multi-pass membrane protein</topology>
    </subcellularLocation>
</comment>
<feature type="transmembrane region" description="Helical" evidence="5">
    <location>
        <begin position="332"/>
        <end position="352"/>
    </location>
</feature>
<feature type="transmembrane region" description="Helical" evidence="5">
    <location>
        <begin position="129"/>
        <end position="150"/>
    </location>
</feature>
<dbReference type="NCBIfam" id="TIGR03097">
    <property type="entry name" value="PEP_O_lig_1"/>
    <property type="match status" value="1"/>
</dbReference>
<dbReference type="OrthoDB" id="9772644at2"/>
<feature type="domain" description="O-antigen ligase-related" evidence="6">
    <location>
        <begin position="204"/>
        <end position="339"/>
    </location>
</feature>
<feature type="transmembrane region" description="Helical" evidence="5">
    <location>
        <begin position="170"/>
        <end position="186"/>
    </location>
</feature>
<dbReference type="RefSeq" id="WP_139941655.1">
    <property type="nucleotide sequence ID" value="NZ_JBHSYP010000005.1"/>
</dbReference>
<dbReference type="InterPro" id="IPR017528">
    <property type="entry name" value="CHP03097O-antigen_lig-rel"/>
</dbReference>
<dbReference type="PANTHER" id="PTHR37422:SF13">
    <property type="entry name" value="LIPOPOLYSACCHARIDE BIOSYNTHESIS PROTEIN PA4999-RELATED"/>
    <property type="match status" value="1"/>
</dbReference>
<feature type="transmembrane region" description="Helical" evidence="5">
    <location>
        <begin position="100"/>
        <end position="120"/>
    </location>
</feature>
<keyword evidence="8" id="KW-0436">Ligase</keyword>
<proteinExistence type="predicted"/>
<keyword evidence="2 5" id="KW-0812">Transmembrane</keyword>
<dbReference type="Pfam" id="PF19358">
    <property type="entry name" value="DUF5935"/>
    <property type="match status" value="1"/>
</dbReference>
<feature type="domain" description="DUF5935" evidence="7">
    <location>
        <begin position="1"/>
        <end position="188"/>
    </location>
</feature>